<dbReference type="Pfam" id="PF04362">
    <property type="entry name" value="Iron_traffic"/>
    <property type="match status" value="1"/>
</dbReference>
<keyword evidence="1 2" id="KW-0408">Iron</keyword>
<name>A0ABU4RUY8_9GAMM</name>
<dbReference type="PANTHER" id="PTHR36965:SF1">
    <property type="entry name" value="FE(2+)-TRAFFICKING PROTEIN-RELATED"/>
    <property type="match status" value="1"/>
</dbReference>
<protein>
    <recommendedName>
        <fullName evidence="2">Probable Fe(2+)-trafficking protein</fullName>
    </recommendedName>
</protein>
<comment type="similarity">
    <text evidence="2">Belongs to the Fe(2+)-trafficking protein family.</text>
</comment>
<evidence type="ECO:0000313" key="3">
    <source>
        <dbReference type="EMBL" id="MDX6848680.1"/>
    </source>
</evidence>
<dbReference type="EMBL" id="JAXAFO010000006">
    <property type="protein sequence ID" value="MDX6848680.1"/>
    <property type="molecule type" value="Genomic_DNA"/>
</dbReference>
<dbReference type="InterPro" id="IPR007457">
    <property type="entry name" value="Fe_traffick_prot_YggX"/>
</dbReference>
<dbReference type="PIRSF" id="PIRSF029827">
    <property type="entry name" value="Fe_traffic_YggX"/>
    <property type="match status" value="1"/>
</dbReference>
<dbReference type="SUPFAM" id="SSF111148">
    <property type="entry name" value="YggX-like"/>
    <property type="match status" value="1"/>
</dbReference>
<dbReference type="Gene3D" id="1.10.3880.10">
    <property type="entry name" value="Fe(II) trafficking protein YggX"/>
    <property type="match status" value="1"/>
</dbReference>
<comment type="function">
    <text evidence="2">Could be a mediator in iron transactions between iron acquisition and iron-requiring processes, such as synthesis and/or repair of Fe-S clusters in biosynthetic enzymes.</text>
</comment>
<dbReference type="NCBIfam" id="NF003817">
    <property type="entry name" value="PRK05408.1"/>
    <property type="match status" value="1"/>
</dbReference>
<dbReference type="InterPro" id="IPR036766">
    <property type="entry name" value="Fe_traffick_prot_YggX_sf"/>
</dbReference>
<proteinExistence type="inferred from homology"/>
<dbReference type="HAMAP" id="MF_00686">
    <property type="entry name" value="Fe_traffic_YggX"/>
    <property type="match status" value="1"/>
</dbReference>
<dbReference type="RefSeq" id="WP_302724117.1">
    <property type="nucleotide sequence ID" value="NZ_JAULRU010000731.1"/>
</dbReference>
<dbReference type="Proteomes" id="UP001273505">
    <property type="component" value="Unassembled WGS sequence"/>
</dbReference>
<dbReference type="PANTHER" id="PTHR36965">
    <property type="entry name" value="FE(2+)-TRAFFICKING PROTEIN-RELATED"/>
    <property type="match status" value="1"/>
</dbReference>
<gene>
    <name evidence="3" type="ORF">SCD92_04870</name>
</gene>
<evidence type="ECO:0000313" key="4">
    <source>
        <dbReference type="Proteomes" id="UP001273505"/>
    </source>
</evidence>
<keyword evidence="4" id="KW-1185">Reference proteome</keyword>
<evidence type="ECO:0000256" key="2">
    <source>
        <dbReference type="HAMAP-Rule" id="MF_00686"/>
    </source>
</evidence>
<comment type="caution">
    <text evidence="3">The sequence shown here is derived from an EMBL/GenBank/DDBJ whole genome shotgun (WGS) entry which is preliminary data.</text>
</comment>
<accession>A0ABU4RUY8</accession>
<evidence type="ECO:0000256" key="1">
    <source>
        <dbReference type="ARBA" id="ARBA00023004"/>
    </source>
</evidence>
<sequence>MSGTVFCRKYQQELPALTQAPFPGAKGQDILENVSAKAWQEWMAHQTMLINEKQLNLMDTGTRVYLGEQMTKFLSGADYDAAEGYVPPEQS</sequence>
<organism evidence="3 4">
    <name type="scientific">Gilvimarinus gilvus</name>
    <dbReference type="NCBI Taxonomy" id="3058038"/>
    <lineage>
        <taxon>Bacteria</taxon>
        <taxon>Pseudomonadati</taxon>
        <taxon>Pseudomonadota</taxon>
        <taxon>Gammaproteobacteria</taxon>
        <taxon>Cellvibrionales</taxon>
        <taxon>Cellvibrionaceae</taxon>
        <taxon>Gilvimarinus</taxon>
    </lineage>
</organism>
<reference evidence="3 4" key="1">
    <citation type="submission" date="2023-11" db="EMBL/GenBank/DDBJ databases">
        <title>Gilvimarinus fulvus sp. nov., isolated from the surface of Kelp.</title>
        <authorList>
            <person name="Sun Y.Y."/>
            <person name="Gong Y."/>
            <person name="Du Z.J."/>
        </authorList>
    </citation>
    <scope>NUCLEOTIDE SEQUENCE [LARGE SCALE GENOMIC DNA]</scope>
    <source>
        <strain evidence="3 4">SDUM040013</strain>
    </source>
</reference>